<proteinExistence type="inferred from homology"/>
<evidence type="ECO:0000256" key="7">
    <source>
        <dbReference type="ARBA" id="ARBA00022723"/>
    </source>
</evidence>
<dbReference type="CDD" id="cd12912">
    <property type="entry name" value="PDC2_MCP_like"/>
    <property type="match status" value="1"/>
</dbReference>
<dbReference type="GO" id="GO:0005891">
    <property type="term" value="C:voltage-gated calcium channel complex"/>
    <property type="evidence" value="ECO:0007669"/>
    <property type="project" value="TreeGrafter"/>
</dbReference>
<dbReference type="Proteomes" id="UP000007635">
    <property type="component" value="Chromosome XII"/>
</dbReference>
<evidence type="ECO:0000256" key="15">
    <source>
        <dbReference type="ARBA" id="ARBA00023180"/>
    </source>
</evidence>
<dbReference type="Pfam" id="PF00092">
    <property type="entry name" value="VWA"/>
    <property type="match status" value="1"/>
</dbReference>
<evidence type="ECO:0000259" key="19">
    <source>
        <dbReference type="PROSITE" id="PS50234"/>
    </source>
</evidence>
<organism evidence="20 21">
    <name type="scientific">Gasterosteus aculeatus aculeatus</name>
    <name type="common">three-spined stickleback</name>
    <dbReference type="NCBI Taxonomy" id="481459"/>
    <lineage>
        <taxon>Eukaryota</taxon>
        <taxon>Metazoa</taxon>
        <taxon>Chordata</taxon>
        <taxon>Craniata</taxon>
        <taxon>Vertebrata</taxon>
        <taxon>Euteleostomi</taxon>
        <taxon>Actinopterygii</taxon>
        <taxon>Neopterygii</taxon>
        <taxon>Teleostei</taxon>
        <taxon>Neoteleostei</taxon>
        <taxon>Acanthomorphata</taxon>
        <taxon>Eupercaria</taxon>
        <taxon>Perciformes</taxon>
        <taxon>Cottioidei</taxon>
        <taxon>Gasterosteales</taxon>
        <taxon>Gasterosteidae</taxon>
        <taxon>Gasterosteus</taxon>
    </lineage>
</organism>
<dbReference type="GO" id="GO:0005245">
    <property type="term" value="F:voltage-gated calcium channel activity"/>
    <property type="evidence" value="ECO:0007669"/>
    <property type="project" value="TreeGrafter"/>
</dbReference>
<comment type="similarity">
    <text evidence="2">Belongs to the calcium channel subunit alpha-2/delta family.</text>
</comment>
<keyword evidence="7" id="KW-0479">Metal-binding</keyword>
<keyword evidence="5" id="KW-0107">Calcium channel</keyword>
<keyword evidence="21" id="KW-1185">Reference proteome</keyword>
<evidence type="ECO:0000256" key="11">
    <source>
        <dbReference type="ARBA" id="ARBA00022989"/>
    </source>
</evidence>
<evidence type="ECO:0000256" key="2">
    <source>
        <dbReference type="ARBA" id="ARBA00007060"/>
    </source>
</evidence>
<evidence type="ECO:0000256" key="6">
    <source>
        <dbReference type="ARBA" id="ARBA00022692"/>
    </source>
</evidence>
<keyword evidence="15" id="KW-0325">Glycoprotein</keyword>
<dbReference type="AlphaFoldDB" id="G3P6Z8"/>
<keyword evidence="17" id="KW-0175">Coiled coil</keyword>
<evidence type="ECO:0000256" key="18">
    <source>
        <dbReference type="SAM" id="SignalP"/>
    </source>
</evidence>
<dbReference type="InterPro" id="IPR002035">
    <property type="entry name" value="VWF_A"/>
</dbReference>
<dbReference type="InterPro" id="IPR051173">
    <property type="entry name" value="Ca_channel_alpha-2/delta"/>
</dbReference>
<name>G3P6Z8_GASAC</name>
<evidence type="ECO:0000256" key="17">
    <source>
        <dbReference type="SAM" id="Coils"/>
    </source>
</evidence>
<evidence type="ECO:0000256" key="14">
    <source>
        <dbReference type="ARBA" id="ARBA00023157"/>
    </source>
</evidence>
<feature type="domain" description="VWFA" evidence="19">
    <location>
        <begin position="257"/>
        <end position="439"/>
    </location>
</feature>
<keyword evidence="8 18" id="KW-0732">Signal</keyword>
<evidence type="ECO:0000256" key="16">
    <source>
        <dbReference type="ARBA" id="ARBA00023303"/>
    </source>
</evidence>
<dbReference type="GO" id="GO:0046872">
    <property type="term" value="F:metal ion binding"/>
    <property type="evidence" value="ECO:0007669"/>
    <property type="project" value="UniProtKB-KW"/>
</dbReference>
<dbReference type="FunFam" id="3.40.50.410:FF:000007">
    <property type="entry name" value="Calcium voltage-gated channel auxiliary subunit alpha2delta 3"/>
    <property type="match status" value="1"/>
</dbReference>
<evidence type="ECO:0000313" key="21">
    <source>
        <dbReference type="Proteomes" id="UP000007635"/>
    </source>
</evidence>
<keyword evidence="16" id="KW-0407">Ion channel</keyword>
<evidence type="ECO:0000256" key="5">
    <source>
        <dbReference type="ARBA" id="ARBA00022673"/>
    </source>
</evidence>
<dbReference type="GeneTree" id="ENSGT00940000155766"/>
<accession>G3P6Z8</accession>
<dbReference type="FunFam" id="3.30.450.20:FF:000012">
    <property type="entry name" value="Calcium channel, voltage-dependent, alpha2/delta subunit 3"/>
    <property type="match status" value="1"/>
</dbReference>
<dbReference type="SUPFAM" id="SSF53300">
    <property type="entry name" value="vWA-like"/>
    <property type="match status" value="1"/>
</dbReference>
<comment type="subcellular location">
    <subcellularLocation>
        <location evidence="1">Membrane</location>
        <topology evidence="1">Single-pass type I membrane protein</topology>
    </subcellularLocation>
</comment>
<evidence type="ECO:0000256" key="3">
    <source>
        <dbReference type="ARBA" id="ARBA00022448"/>
    </source>
</evidence>
<dbReference type="Ensembl" id="ENSGACT00000013397.2">
    <property type="protein sequence ID" value="ENSGACP00000013372.2"/>
    <property type="gene ID" value="ENSGACG00000010123.2"/>
</dbReference>
<feature type="chain" id="PRO_5043915428" evidence="18">
    <location>
        <begin position="30"/>
        <end position="1089"/>
    </location>
</feature>
<keyword evidence="10" id="KW-0851">Voltage-gated channel</keyword>
<evidence type="ECO:0000256" key="9">
    <source>
        <dbReference type="ARBA" id="ARBA00022837"/>
    </source>
</evidence>
<keyword evidence="6" id="KW-0812">Transmembrane</keyword>
<feature type="coiled-coil region" evidence="17">
    <location>
        <begin position="89"/>
        <end position="124"/>
    </location>
</feature>
<dbReference type="PANTHER" id="PTHR10166">
    <property type="entry name" value="VOLTAGE-DEPENDENT CALCIUM CHANNEL SUBUNIT ALPHA-2/DELTA-RELATED"/>
    <property type="match status" value="1"/>
</dbReference>
<dbReference type="Bgee" id="ENSGACG00000010123">
    <property type="expression patterns" value="Expressed in diencephalon and 2 other cell types or tissues"/>
</dbReference>
<gene>
    <name evidence="20" type="primary">CACNA2D3</name>
</gene>
<dbReference type="InterPro" id="IPR036465">
    <property type="entry name" value="vWFA_dom_sf"/>
</dbReference>
<dbReference type="PROSITE" id="PS50234">
    <property type="entry name" value="VWFA"/>
    <property type="match status" value="1"/>
</dbReference>
<evidence type="ECO:0000256" key="8">
    <source>
        <dbReference type="ARBA" id="ARBA00022729"/>
    </source>
</evidence>
<keyword evidence="4" id="KW-0109">Calcium transport</keyword>
<dbReference type="Pfam" id="PF08399">
    <property type="entry name" value="VWA_N"/>
    <property type="match status" value="1"/>
</dbReference>
<keyword evidence="13" id="KW-0472">Membrane</keyword>
<evidence type="ECO:0000256" key="1">
    <source>
        <dbReference type="ARBA" id="ARBA00004479"/>
    </source>
</evidence>
<evidence type="ECO:0000256" key="10">
    <source>
        <dbReference type="ARBA" id="ARBA00022882"/>
    </source>
</evidence>
<protein>
    <submittedName>
        <fullName evidence="20">Calcium voltage-gated channel auxiliary subunit alpha2delta 3</fullName>
    </submittedName>
</protein>
<dbReference type="OrthoDB" id="10054666at2759"/>
<evidence type="ECO:0000256" key="12">
    <source>
        <dbReference type="ARBA" id="ARBA00023065"/>
    </source>
</evidence>
<reference evidence="20" key="3">
    <citation type="submission" date="2025-09" db="UniProtKB">
        <authorList>
            <consortium name="Ensembl"/>
        </authorList>
    </citation>
    <scope>IDENTIFICATION</scope>
</reference>
<dbReference type="CDD" id="cd01463">
    <property type="entry name" value="vWA_VGCC_like"/>
    <property type="match status" value="1"/>
</dbReference>
<keyword evidence="12" id="KW-0406">Ion transport</keyword>
<dbReference type="Pfam" id="PF08473">
    <property type="entry name" value="VGCC_alpha2"/>
    <property type="match status" value="1"/>
</dbReference>
<sequence length="1089" mass="123170">MQVDRSCAISTAWCVCLLLLFSTLSTTVTEVGGTHQSIPPSVVKLWASAFGGEMKSISAKYSGSQLLQKKYKEFERAVRVQEIDGLRLVKRLAEDMEEMFHKKAQAMKRLVEAAEEAHLQHEEDPDLQYEYFNAVLINEVNEEGNSVELGGEFILQPNDHFNNLSVNLSLSVVQVPTNMYNKDSAIVNGVYWSEALNKVFVDNFERDPSLIWQYFGSAKGFFRQYPGIKWKPDEHGVIAFDCRNRKWYIQAATSPKNVVILVDVSGSMKGLRLTIARQTVSSILDTLGDDDFFNVIAYNEELHYVEPCLNGTLVQADVTNKDHFREHLDKLFAQGIGMLDMALTEAFNLLGDFNETGRGSECSQAIMLVTDGAVDTYDAIFAKYNWPERKVRIFPYLIGRESAFADNLKWMACANKGYFTQISTLADVQENVMEYLHVLSRPKVIDREHDTVWTEAYIDNTLPQAQKMEDGRSPVLMTTVAMPVFSTKNETRNSGILLGVVGTDVPVSELLKTIPKYKLGIHGYAFAITNNGYILTHPDLRPLYGDGKKRKKPNYSSVDLSEVEWEDKDDTLRNAMVNRKTGTFSMEVKKSVDKGKRVLVLHNDYYHTDIKGTPFSLGVALSRGHGKYFFRGNVTVEEGLHDLEHPDVALADEWTYCNTDEPPKHRYLSQIEAIKLYLSGHEPHLQCDKELIQEVLFDAVVTAPLEAYWTSLVLNKSENSDKGVEIAYLGTRTGLSRINLFVVPGELTNQDFLTAEDKEGVFNADHFPLWYKRAAEQVPGTFVYSLPFNSASSYLNTHVQLLRLSDRIVSLSAVGIQMKLEFFQRKFWTASRQCAALDGKCSISCDDENINCYLIDNNGFVLVAEDYTLTGKFFGEAEGAVMSKLLHMGSFKRVTLYDYQALCWVFSESSDSGHTLLDPYFAFFSIVKWILTELDFLTQFFSFPLFLPLAQRRGRSTQLPCDTEYPAFVSERTIKENMGNVDCDGCVKSFVIQQIPSSNLFMVVVDNKCDCSTFEPITMDPIEIMYILYWPKTGSLKCERLKTQKDRRRPDTCHPFHPEENSMECGGVAGLTPSLAATLLCVFLALFPR</sequence>
<feature type="signal peptide" evidence="18">
    <location>
        <begin position="1"/>
        <end position="29"/>
    </location>
</feature>
<dbReference type="SMART" id="SM00327">
    <property type="entry name" value="VWA"/>
    <property type="match status" value="1"/>
</dbReference>
<dbReference type="Gene3D" id="3.40.50.410">
    <property type="entry name" value="von Willebrand factor, type A domain"/>
    <property type="match status" value="1"/>
</dbReference>
<evidence type="ECO:0000256" key="13">
    <source>
        <dbReference type="ARBA" id="ARBA00023136"/>
    </source>
</evidence>
<reference evidence="20" key="2">
    <citation type="submission" date="2025-08" db="UniProtKB">
        <authorList>
            <consortium name="Ensembl"/>
        </authorList>
    </citation>
    <scope>IDENTIFICATION</scope>
</reference>
<keyword evidence="3" id="KW-0813">Transport</keyword>
<reference evidence="20 21" key="1">
    <citation type="journal article" date="2021" name="G3 (Bethesda)">
        <title>Improved contiguity of the threespine stickleback genome using long-read sequencing.</title>
        <authorList>
            <person name="Nath S."/>
            <person name="Shaw D.E."/>
            <person name="White M.A."/>
        </authorList>
    </citation>
    <scope>NUCLEOTIDE SEQUENCE [LARGE SCALE GENOMIC DNA]</scope>
    <source>
        <strain evidence="20 21">Lake Benthic</strain>
    </source>
</reference>
<evidence type="ECO:0000313" key="20">
    <source>
        <dbReference type="Ensembl" id="ENSGACP00000013372.2"/>
    </source>
</evidence>
<keyword evidence="11" id="KW-1133">Transmembrane helix</keyword>
<dbReference type="Gene3D" id="3.30.450.20">
    <property type="entry name" value="PAS domain"/>
    <property type="match status" value="1"/>
</dbReference>
<evidence type="ECO:0000256" key="4">
    <source>
        <dbReference type="ARBA" id="ARBA00022568"/>
    </source>
</evidence>
<dbReference type="PANTHER" id="PTHR10166:SF25">
    <property type="entry name" value="VOLTAGE-DEPENDENT CALCIUM CHANNEL SUBUNIT ALPHA-2_DELTA-3"/>
    <property type="match status" value="1"/>
</dbReference>
<keyword evidence="9" id="KW-0106">Calcium</keyword>
<dbReference type="InterPro" id="IPR013608">
    <property type="entry name" value="VWA_N"/>
</dbReference>
<keyword evidence="14" id="KW-1015">Disulfide bond</keyword>
<dbReference type="InterPro" id="IPR013680">
    <property type="entry name" value="VDCC_a2/dsu"/>
</dbReference>